<evidence type="ECO:0000256" key="4">
    <source>
        <dbReference type="ARBA" id="ARBA00012748"/>
    </source>
</evidence>
<dbReference type="EMBL" id="QEAP01000363">
    <property type="protein sequence ID" value="TPX68278.1"/>
    <property type="molecule type" value="Genomic_DNA"/>
</dbReference>
<dbReference type="CDD" id="cd00609">
    <property type="entry name" value="AAT_like"/>
    <property type="match status" value="1"/>
</dbReference>
<accession>A0A507EYM1</accession>
<dbReference type="OrthoDB" id="2015537at2759"/>
<reference evidence="13 14" key="1">
    <citation type="journal article" date="2019" name="Sci. Rep.">
        <title>Comparative genomics of chytrid fungi reveal insights into the obligate biotrophic and pathogenic lifestyle of Synchytrium endobioticum.</title>
        <authorList>
            <person name="van de Vossenberg B.T.L.H."/>
            <person name="Warris S."/>
            <person name="Nguyen H.D.T."/>
            <person name="van Gent-Pelzer M.P.E."/>
            <person name="Joly D.L."/>
            <person name="van de Geest H.C."/>
            <person name="Bonants P.J.M."/>
            <person name="Smith D.S."/>
            <person name="Levesque C.A."/>
            <person name="van der Lee T.A.J."/>
        </authorList>
    </citation>
    <scope>NUCLEOTIDE SEQUENCE [LARGE SCALE GENOMIC DNA]</scope>
    <source>
        <strain evidence="13 14">CBS 675.73</strain>
    </source>
</reference>
<sequence>MPVNDGTTPRLPGRVCASKCRSGHFRSGVMNHPKSALKSAHLQPNNKNQSTMPFTLESAVRPNILRLQPYRCARDDYSEGILLDANENAFGPAASRPEHIQMQLERYPDPHQAVLKEKLKEFRGVPSTDYFFVGVGSDESIDLAIRIFCTPGQDKILITPPTYGMYSVSANINDVGIVKVPLDVEGGRFSLMTENIKNALRSDKSIKIVFLCSPGNPTGTLLREQDIREILEFEEYSGVVLVDEAYVDFCEKESSVASWVTKYPNLIVIQTLSKSFGLAGIRLGIAIANPQIAQIFNNTKAPYNISTLTSSVAISALEDSGLEKMKLHVRLIWEQRDRLSRELLKFPQVGAILGGNDGNFVMAQLVNEKGEPDNTLAVAVYKRLAEVEGIVVRFRGMEVGCGGCLRISVGTADENSALLEKLNLIFKS</sequence>
<dbReference type="Gene3D" id="3.90.1150.10">
    <property type="entry name" value="Aspartate Aminotransferase, domain 1"/>
    <property type="match status" value="1"/>
</dbReference>
<dbReference type="InterPro" id="IPR015424">
    <property type="entry name" value="PyrdxlP-dep_Trfase"/>
</dbReference>
<evidence type="ECO:0000313" key="14">
    <source>
        <dbReference type="Proteomes" id="UP000320333"/>
    </source>
</evidence>
<protein>
    <recommendedName>
        <fullName evidence="4">histidinol-phosphate transaminase</fullName>
        <ecNumber evidence="4">2.6.1.9</ecNumber>
    </recommendedName>
    <alternativeName>
        <fullName evidence="10">Imidazole acetol-phosphate transaminase</fullName>
    </alternativeName>
</protein>
<keyword evidence="6" id="KW-0028">Amino-acid biosynthesis</keyword>
<gene>
    <name evidence="13" type="primary">HIS5</name>
    <name evidence="13" type="ORF">CcCBS67573_g07248</name>
</gene>
<dbReference type="InterPro" id="IPR015422">
    <property type="entry name" value="PyrdxlP-dep_Trfase_small"/>
</dbReference>
<evidence type="ECO:0000256" key="10">
    <source>
        <dbReference type="ARBA" id="ARBA00030262"/>
    </source>
</evidence>
<name>A0A507EYM1_9FUNG</name>
<dbReference type="PANTHER" id="PTHR42885:SF2">
    <property type="entry name" value="HISTIDINOL-PHOSPHATE AMINOTRANSFERASE"/>
    <property type="match status" value="1"/>
</dbReference>
<dbReference type="STRING" id="246404.A0A507EYM1"/>
<dbReference type="InterPro" id="IPR015421">
    <property type="entry name" value="PyrdxlP-dep_Trfase_major"/>
</dbReference>
<dbReference type="SUPFAM" id="SSF53383">
    <property type="entry name" value="PLP-dependent transferases"/>
    <property type="match status" value="1"/>
</dbReference>
<dbReference type="AlphaFoldDB" id="A0A507EYM1"/>
<keyword evidence="5" id="KW-0032">Aminotransferase</keyword>
<evidence type="ECO:0000256" key="3">
    <source>
        <dbReference type="ARBA" id="ARBA00008392"/>
    </source>
</evidence>
<evidence type="ECO:0000256" key="6">
    <source>
        <dbReference type="ARBA" id="ARBA00022605"/>
    </source>
</evidence>
<dbReference type="InterPro" id="IPR001917">
    <property type="entry name" value="Aminotrans_II_pyridoxalP_BS"/>
</dbReference>
<organism evidence="13 14">
    <name type="scientific">Chytriomyces confervae</name>
    <dbReference type="NCBI Taxonomy" id="246404"/>
    <lineage>
        <taxon>Eukaryota</taxon>
        <taxon>Fungi</taxon>
        <taxon>Fungi incertae sedis</taxon>
        <taxon>Chytridiomycota</taxon>
        <taxon>Chytridiomycota incertae sedis</taxon>
        <taxon>Chytridiomycetes</taxon>
        <taxon>Chytridiales</taxon>
        <taxon>Chytriomycetaceae</taxon>
        <taxon>Chytriomyces</taxon>
    </lineage>
</organism>
<evidence type="ECO:0000259" key="12">
    <source>
        <dbReference type="Pfam" id="PF00155"/>
    </source>
</evidence>
<keyword evidence="14" id="KW-1185">Reference proteome</keyword>
<dbReference type="GO" id="GO:0000105">
    <property type="term" value="P:L-histidine biosynthetic process"/>
    <property type="evidence" value="ECO:0007669"/>
    <property type="project" value="UniProtKB-KW"/>
</dbReference>
<dbReference type="GO" id="GO:0030170">
    <property type="term" value="F:pyridoxal phosphate binding"/>
    <property type="evidence" value="ECO:0007669"/>
    <property type="project" value="InterPro"/>
</dbReference>
<dbReference type="PANTHER" id="PTHR42885">
    <property type="entry name" value="HISTIDINOL-PHOSPHATE AMINOTRANSFERASE-RELATED"/>
    <property type="match status" value="1"/>
</dbReference>
<comment type="cofactor">
    <cofactor evidence="1">
        <name>pyridoxal 5'-phosphate</name>
        <dbReference type="ChEBI" id="CHEBI:597326"/>
    </cofactor>
</comment>
<comment type="catalytic activity">
    <reaction evidence="11">
        <text>L-histidinol phosphate + 2-oxoglutarate = 3-(imidazol-4-yl)-2-oxopropyl phosphate + L-glutamate</text>
        <dbReference type="Rhea" id="RHEA:23744"/>
        <dbReference type="ChEBI" id="CHEBI:16810"/>
        <dbReference type="ChEBI" id="CHEBI:29985"/>
        <dbReference type="ChEBI" id="CHEBI:57766"/>
        <dbReference type="ChEBI" id="CHEBI:57980"/>
        <dbReference type="EC" id="2.6.1.9"/>
    </reaction>
</comment>
<evidence type="ECO:0000256" key="5">
    <source>
        <dbReference type="ARBA" id="ARBA00022576"/>
    </source>
</evidence>
<dbReference type="InterPro" id="IPR005861">
    <property type="entry name" value="HisP_aminotrans"/>
</dbReference>
<dbReference type="PROSITE" id="PS00599">
    <property type="entry name" value="AA_TRANSFER_CLASS_2"/>
    <property type="match status" value="1"/>
</dbReference>
<evidence type="ECO:0000313" key="13">
    <source>
        <dbReference type="EMBL" id="TPX68278.1"/>
    </source>
</evidence>
<dbReference type="GO" id="GO:0004400">
    <property type="term" value="F:histidinol-phosphate transaminase activity"/>
    <property type="evidence" value="ECO:0007669"/>
    <property type="project" value="UniProtKB-EC"/>
</dbReference>
<comment type="caution">
    <text evidence="13">The sequence shown here is derived from an EMBL/GenBank/DDBJ whole genome shotgun (WGS) entry which is preliminary data.</text>
</comment>
<dbReference type="Gene3D" id="3.40.640.10">
    <property type="entry name" value="Type I PLP-dependent aspartate aminotransferase-like (Major domain)"/>
    <property type="match status" value="1"/>
</dbReference>
<dbReference type="Proteomes" id="UP000320333">
    <property type="component" value="Unassembled WGS sequence"/>
</dbReference>
<evidence type="ECO:0000256" key="7">
    <source>
        <dbReference type="ARBA" id="ARBA00022679"/>
    </source>
</evidence>
<dbReference type="HAMAP" id="MF_01023">
    <property type="entry name" value="HisC_aminotrans_2"/>
    <property type="match status" value="1"/>
</dbReference>
<comment type="pathway">
    <text evidence="2">Amino-acid biosynthesis; L-histidine biosynthesis; L-histidine from 5-phospho-alpha-D-ribose 1-diphosphate: step 7/9.</text>
</comment>
<evidence type="ECO:0000256" key="8">
    <source>
        <dbReference type="ARBA" id="ARBA00022898"/>
    </source>
</evidence>
<feature type="domain" description="Aminotransferase class I/classII large" evidence="12">
    <location>
        <begin position="81"/>
        <end position="422"/>
    </location>
</feature>
<keyword evidence="7" id="KW-0808">Transferase</keyword>
<evidence type="ECO:0000256" key="2">
    <source>
        <dbReference type="ARBA" id="ARBA00005011"/>
    </source>
</evidence>
<dbReference type="Pfam" id="PF00155">
    <property type="entry name" value="Aminotran_1_2"/>
    <property type="match status" value="1"/>
</dbReference>
<evidence type="ECO:0000256" key="1">
    <source>
        <dbReference type="ARBA" id="ARBA00001933"/>
    </source>
</evidence>
<proteinExistence type="inferred from homology"/>
<evidence type="ECO:0000256" key="11">
    <source>
        <dbReference type="ARBA" id="ARBA00047481"/>
    </source>
</evidence>
<evidence type="ECO:0000256" key="9">
    <source>
        <dbReference type="ARBA" id="ARBA00023102"/>
    </source>
</evidence>
<keyword evidence="9" id="KW-0368">Histidine biosynthesis</keyword>
<dbReference type="NCBIfam" id="TIGR01141">
    <property type="entry name" value="hisC"/>
    <property type="match status" value="1"/>
</dbReference>
<dbReference type="InterPro" id="IPR004839">
    <property type="entry name" value="Aminotransferase_I/II_large"/>
</dbReference>
<keyword evidence="8" id="KW-0663">Pyridoxal phosphate</keyword>
<dbReference type="EC" id="2.6.1.9" evidence="4"/>
<comment type="similarity">
    <text evidence="3">Belongs to the class-II pyridoxal-phosphate-dependent aminotransferase family.</text>
</comment>